<feature type="transmembrane region" description="Helical" evidence="2">
    <location>
        <begin position="330"/>
        <end position="348"/>
    </location>
</feature>
<feature type="region of interest" description="Disordered" evidence="1">
    <location>
        <begin position="1"/>
        <end position="70"/>
    </location>
</feature>
<proteinExistence type="predicted"/>
<name>A0A5C3M0H7_9AGAR</name>
<evidence type="ECO:0000256" key="2">
    <source>
        <dbReference type="SAM" id="Phobius"/>
    </source>
</evidence>
<gene>
    <name evidence="3" type="ORF">BDQ12DRAFT_631934</name>
</gene>
<feature type="compositionally biased region" description="Low complexity" evidence="1">
    <location>
        <begin position="97"/>
        <end position="107"/>
    </location>
</feature>
<protein>
    <submittedName>
        <fullName evidence="3">Uncharacterized protein</fullName>
    </submittedName>
</protein>
<feature type="compositionally biased region" description="Basic residues" evidence="1">
    <location>
        <begin position="55"/>
        <end position="64"/>
    </location>
</feature>
<keyword evidence="4" id="KW-1185">Reference proteome</keyword>
<dbReference type="Proteomes" id="UP000308652">
    <property type="component" value="Unassembled WGS sequence"/>
</dbReference>
<keyword evidence="2" id="KW-0472">Membrane</keyword>
<evidence type="ECO:0000313" key="4">
    <source>
        <dbReference type="Proteomes" id="UP000308652"/>
    </source>
</evidence>
<evidence type="ECO:0000313" key="3">
    <source>
        <dbReference type="EMBL" id="TFK37836.1"/>
    </source>
</evidence>
<organism evidence="3 4">
    <name type="scientific">Crucibulum laeve</name>
    <dbReference type="NCBI Taxonomy" id="68775"/>
    <lineage>
        <taxon>Eukaryota</taxon>
        <taxon>Fungi</taxon>
        <taxon>Dikarya</taxon>
        <taxon>Basidiomycota</taxon>
        <taxon>Agaricomycotina</taxon>
        <taxon>Agaricomycetes</taxon>
        <taxon>Agaricomycetidae</taxon>
        <taxon>Agaricales</taxon>
        <taxon>Agaricineae</taxon>
        <taxon>Nidulariaceae</taxon>
        <taxon>Crucibulum</taxon>
    </lineage>
</organism>
<feature type="transmembrane region" description="Helical" evidence="2">
    <location>
        <begin position="459"/>
        <end position="483"/>
    </location>
</feature>
<dbReference type="OrthoDB" id="3062801at2759"/>
<dbReference type="AlphaFoldDB" id="A0A5C3M0H7"/>
<feature type="compositionally biased region" description="Polar residues" evidence="1">
    <location>
        <begin position="112"/>
        <end position="132"/>
    </location>
</feature>
<feature type="compositionally biased region" description="Basic and acidic residues" evidence="1">
    <location>
        <begin position="8"/>
        <end position="30"/>
    </location>
</feature>
<feature type="transmembrane region" description="Helical" evidence="2">
    <location>
        <begin position="360"/>
        <end position="380"/>
    </location>
</feature>
<sequence>MSGSTMSPDKDSNQKDTPDYHDVEVRKSFDIPKNTSVIEKNAPEHTVSTPGGKRSGSRASHHTARFAESTQSADNMPFVLAEGLLRSQMPLRPMSVSSKSASVSSGVPLGPSTPQYRQIPSPSEGNTATSIPLRQPRRPSSIKSIQSHVNSANVMPEYPGQQFPDVPVPRTGASEGFTSINPFYTPAPSITVPRSRYLPTIERPKTSPLTTFAPPLAAEVFGSMPTSNADMPPLLKLSFWFDLLLRQIYLHILLRLPALYFSRVVYIFEEAKLNINEIKSMVLNDEGMDWKEPTYLMTSVGRLQAQSPRYLRLKRSWEYFIDSLMREWKTLNIVSVLLLSAILSMLQIEAAASDLLTRFSALLSLICALTSLLYGCMFIIRFSSMRKTHKAVEWAEAAQRTKTSIFWNVWVLLAMPATWLAWSIILYIICVMSFVWRTGTTTDANRATFTPEQALGPRIAITALLGLGSFYFIFILTTLRYYGDQLDENWKVRVHRWREQEFIRRRPEEYDIFTMNSRATNFHVEPFIRSPHIAPNINVDEDNSSYISTGTPSIVVAPATPLTPITELSMPYAPKFDPTKVVTLHKERCIAEEAPLFLLDYQVSLEEWKAFITDLSSLWEGYQTRPNNENITRHAGIARVVTEWNLQFFNKRAIEALLCREFTDASQSSEDAIFSVYIVHWLPLSDVYLASRFVVPEEFHKIQIFGEVPLSYELIDPPERTTLYSAGSLANANIHHAIGEVADVYAQKLLSPRVMM</sequence>
<dbReference type="STRING" id="68775.A0A5C3M0H7"/>
<feature type="region of interest" description="Disordered" evidence="1">
    <location>
        <begin position="97"/>
        <end position="146"/>
    </location>
</feature>
<reference evidence="3 4" key="1">
    <citation type="journal article" date="2019" name="Nat. Ecol. Evol.">
        <title>Megaphylogeny resolves global patterns of mushroom evolution.</title>
        <authorList>
            <person name="Varga T."/>
            <person name="Krizsan K."/>
            <person name="Foldi C."/>
            <person name="Dima B."/>
            <person name="Sanchez-Garcia M."/>
            <person name="Sanchez-Ramirez S."/>
            <person name="Szollosi G.J."/>
            <person name="Szarkandi J.G."/>
            <person name="Papp V."/>
            <person name="Albert L."/>
            <person name="Andreopoulos W."/>
            <person name="Angelini C."/>
            <person name="Antonin V."/>
            <person name="Barry K.W."/>
            <person name="Bougher N.L."/>
            <person name="Buchanan P."/>
            <person name="Buyck B."/>
            <person name="Bense V."/>
            <person name="Catcheside P."/>
            <person name="Chovatia M."/>
            <person name="Cooper J."/>
            <person name="Damon W."/>
            <person name="Desjardin D."/>
            <person name="Finy P."/>
            <person name="Geml J."/>
            <person name="Haridas S."/>
            <person name="Hughes K."/>
            <person name="Justo A."/>
            <person name="Karasinski D."/>
            <person name="Kautmanova I."/>
            <person name="Kiss B."/>
            <person name="Kocsube S."/>
            <person name="Kotiranta H."/>
            <person name="LaButti K.M."/>
            <person name="Lechner B.E."/>
            <person name="Liimatainen K."/>
            <person name="Lipzen A."/>
            <person name="Lukacs Z."/>
            <person name="Mihaltcheva S."/>
            <person name="Morgado L.N."/>
            <person name="Niskanen T."/>
            <person name="Noordeloos M.E."/>
            <person name="Ohm R.A."/>
            <person name="Ortiz-Santana B."/>
            <person name="Ovrebo C."/>
            <person name="Racz N."/>
            <person name="Riley R."/>
            <person name="Savchenko A."/>
            <person name="Shiryaev A."/>
            <person name="Soop K."/>
            <person name="Spirin V."/>
            <person name="Szebenyi C."/>
            <person name="Tomsovsky M."/>
            <person name="Tulloss R.E."/>
            <person name="Uehling J."/>
            <person name="Grigoriev I.V."/>
            <person name="Vagvolgyi C."/>
            <person name="Papp T."/>
            <person name="Martin F.M."/>
            <person name="Miettinen O."/>
            <person name="Hibbett D.S."/>
            <person name="Nagy L.G."/>
        </authorList>
    </citation>
    <scope>NUCLEOTIDE SEQUENCE [LARGE SCALE GENOMIC DNA]</scope>
    <source>
        <strain evidence="3 4">CBS 166.37</strain>
    </source>
</reference>
<accession>A0A5C3M0H7</accession>
<evidence type="ECO:0000256" key="1">
    <source>
        <dbReference type="SAM" id="MobiDB-lite"/>
    </source>
</evidence>
<dbReference type="EMBL" id="ML213606">
    <property type="protein sequence ID" value="TFK37836.1"/>
    <property type="molecule type" value="Genomic_DNA"/>
</dbReference>
<feature type="transmembrane region" description="Helical" evidence="2">
    <location>
        <begin position="409"/>
        <end position="436"/>
    </location>
</feature>
<keyword evidence="2" id="KW-1133">Transmembrane helix</keyword>
<keyword evidence="2" id="KW-0812">Transmembrane</keyword>